<dbReference type="InterPro" id="IPR002347">
    <property type="entry name" value="SDR_fam"/>
</dbReference>
<comment type="caution">
    <text evidence="4">The sequence shown here is derived from an EMBL/GenBank/DDBJ whole genome shotgun (WGS) entry which is preliminary data.</text>
</comment>
<organism evidence="4 5">
    <name type="scientific">Halioglobus japonicus</name>
    <dbReference type="NCBI Taxonomy" id="930805"/>
    <lineage>
        <taxon>Bacteria</taxon>
        <taxon>Pseudomonadati</taxon>
        <taxon>Pseudomonadota</taxon>
        <taxon>Gammaproteobacteria</taxon>
        <taxon>Cellvibrionales</taxon>
        <taxon>Halieaceae</taxon>
        <taxon>Halioglobus</taxon>
    </lineage>
</organism>
<dbReference type="SUPFAM" id="SSF51735">
    <property type="entry name" value="NAD(P)-binding Rossmann-fold domains"/>
    <property type="match status" value="1"/>
</dbReference>
<dbReference type="FunFam" id="3.40.50.720:FF:000084">
    <property type="entry name" value="Short-chain dehydrogenase reductase"/>
    <property type="match status" value="1"/>
</dbReference>
<dbReference type="InterPro" id="IPR036291">
    <property type="entry name" value="NAD(P)-bd_dom_sf"/>
</dbReference>
<evidence type="ECO:0000256" key="2">
    <source>
        <dbReference type="RuleBase" id="RU000363"/>
    </source>
</evidence>
<dbReference type="Pfam" id="PF00106">
    <property type="entry name" value="adh_short"/>
    <property type="match status" value="1"/>
</dbReference>
<dbReference type="KEGG" id="hja:BST95_16620"/>
<evidence type="ECO:0000256" key="1">
    <source>
        <dbReference type="ARBA" id="ARBA00006484"/>
    </source>
</evidence>
<dbReference type="GO" id="GO:0030497">
    <property type="term" value="P:fatty acid elongation"/>
    <property type="evidence" value="ECO:0007669"/>
    <property type="project" value="TreeGrafter"/>
</dbReference>
<dbReference type="PROSITE" id="PS00061">
    <property type="entry name" value="ADH_SHORT"/>
    <property type="match status" value="1"/>
</dbReference>
<dbReference type="GO" id="GO:0016616">
    <property type="term" value="F:oxidoreductase activity, acting on the CH-OH group of donors, NAD or NADP as acceptor"/>
    <property type="evidence" value="ECO:0007669"/>
    <property type="project" value="TreeGrafter"/>
</dbReference>
<sequence>MDARAQALLAPFSLQGKVALVTGASSGFGREFAYALSAAGASVVLAARRIDRLEEARDAILDAGGKAMAVAMDVTDRVSIDAALDAAEAEFGTITVVINNAGISMPQPLLHMEDEAWDKLINTNLSSVAYVTKACAARMVAADVAGSIVNIASILSIRVQSFLTSYAAAKAGVVQFTRAAALELAQHNIRVNALCPGYFATEITSDWLASAEGAQLKSRIPQQRAGEIEELFGPLLLLASDAGSHMTGTSLVVDGGHVHSEL</sequence>
<dbReference type="SMART" id="SM00822">
    <property type="entry name" value="PKS_KR"/>
    <property type="match status" value="1"/>
</dbReference>
<evidence type="ECO:0000313" key="4">
    <source>
        <dbReference type="EMBL" id="PLW87314.1"/>
    </source>
</evidence>
<proteinExistence type="inferred from homology"/>
<dbReference type="PRINTS" id="PR00081">
    <property type="entry name" value="GDHRDH"/>
</dbReference>
<evidence type="ECO:0000259" key="3">
    <source>
        <dbReference type="SMART" id="SM00822"/>
    </source>
</evidence>
<keyword evidence="5" id="KW-1185">Reference proteome</keyword>
<dbReference type="AlphaFoldDB" id="A0AAP8SPA6"/>
<gene>
    <name evidence="4" type="ORF">C0029_01585</name>
</gene>
<feature type="domain" description="Ketoreductase" evidence="3">
    <location>
        <begin position="17"/>
        <end position="188"/>
    </location>
</feature>
<name>A0AAP8SPA6_9GAMM</name>
<reference evidence="4 5" key="1">
    <citation type="submission" date="2018-01" db="EMBL/GenBank/DDBJ databases">
        <title>The draft genome sequence of Halioglobus japonicus S1-36.</title>
        <authorList>
            <person name="Du Z.-J."/>
            <person name="Shi M.-J."/>
        </authorList>
    </citation>
    <scope>NUCLEOTIDE SEQUENCE [LARGE SCALE GENOMIC DNA]</scope>
    <source>
        <strain evidence="4 5">S1-36</strain>
    </source>
</reference>
<dbReference type="EMBL" id="PKUR01000001">
    <property type="protein sequence ID" value="PLW87314.1"/>
    <property type="molecule type" value="Genomic_DNA"/>
</dbReference>
<dbReference type="PRINTS" id="PR00080">
    <property type="entry name" value="SDRFAMILY"/>
</dbReference>
<protein>
    <submittedName>
        <fullName evidence="4">3-oxoacyl-ACP reductase</fullName>
    </submittedName>
</protein>
<dbReference type="Gene3D" id="3.40.50.720">
    <property type="entry name" value="NAD(P)-binding Rossmann-like Domain"/>
    <property type="match status" value="1"/>
</dbReference>
<dbReference type="Proteomes" id="UP000235162">
    <property type="component" value="Unassembled WGS sequence"/>
</dbReference>
<dbReference type="PANTHER" id="PTHR42760">
    <property type="entry name" value="SHORT-CHAIN DEHYDROGENASES/REDUCTASES FAMILY MEMBER"/>
    <property type="match status" value="1"/>
</dbReference>
<accession>A0AAP8SPA6</accession>
<dbReference type="PANTHER" id="PTHR42760:SF135">
    <property type="entry name" value="BLL7886 PROTEIN"/>
    <property type="match status" value="1"/>
</dbReference>
<dbReference type="InterPro" id="IPR020904">
    <property type="entry name" value="Sc_DH/Rdtase_CS"/>
</dbReference>
<comment type="similarity">
    <text evidence="1 2">Belongs to the short-chain dehydrogenases/reductases (SDR) family.</text>
</comment>
<dbReference type="InterPro" id="IPR057326">
    <property type="entry name" value="KR_dom"/>
</dbReference>
<evidence type="ECO:0000313" key="5">
    <source>
        <dbReference type="Proteomes" id="UP000235162"/>
    </source>
</evidence>